<proteinExistence type="predicted"/>
<dbReference type="PROSITE" id="PS51318">
    <property type="entry name" value="TAT"/>
    <property type="match status" value="1"/>
</dbReference>
<gene>
    <name evidence="1" type="ORF">WJT86_09540</name>
</gene>
<keyword evidence="1" id="KW-0560">Oxidoreductase</keyword>
<name>A0ABV0BK26_9HYPH</name>
<dbReference type="RefSeq" id="WP_346337334.1">
    <property type="nucleotide sequence ID" value="NZ_JBBYXI010000003.1"/>
</dbReference>
<protein>
    <submittedName>
        <fullName evidence="1">Gluconate 2-dehydrogenase subunit 3 family protein</fullName>
        <ecNumber evidence="1">1.-.-.-</ecNumber>
    </submittedName>
</protein>
<dbReference type="InterPro" id="IPR006311">
    <property type="entry name" value="TAT_signal"/>
</dbReference>
<dbReference type="EC" id="1.-.-.-" evidence="1"/>
<dbReference type="InterPro" id="IPR027056">
    <property type="entry name" value="Gluconate_2DH_su3"/>
</dbReference>
<dbReference type="EMBL" id="JBBYXI010000003">
    <property type="protein sequence ID" value="MEN3931299.1"/>
    <property type="molecule type" value="Genomic_DNA"/>
</dbReference>
<evidence type="ECO:0000313" key="1">
    <source>
        <dbReference type="EMBL" id="MEN3931299.1"/>
    </source>
</evidence>
<organism evidence="1 2">
    <name type="scientific">Hohaiivirga grylli</name>
    <dbReference type="NCBI Taxonomy" id="3133970"/>
    <lineage>
        <taxon>Bacteria</taxon>
        <taxon>Pseudomonadati</taxon>
        <taxon>Pseudomonadota</taxon>
        <taxon>Alphaproteobacteria</taxon>
        <taxon>Hyphomicrobiales</taxon>
        <taxon>Methylobacteriaceae</taxon>
        <taxon>Hohaiivirga</taxon>
    </lineage>
</organism>
<comment type="caution">
    <text evidence="1">The sequence shown here is derived from an EMBL/GenBank/DDBJ whole genome shotgun (WGS) entry which is preliminary data.</text>
</comment>
<sequence length="245" mass="26587">MSLRKSISRRQVLISSTAATIFIAGSAVAKSISGAMPWQGGIASPVSPLNPNGWLTFSPKEVAIVEAIVDRLIPADESGPGGKDSGCALFIDRQLAGPYGGAETMYMRPPFMTGVPGQGTQTQFSPKQQYRLGLSALDDYCIRTLGSKGFASLSPADQDKVLRDMEAGKIKFEGISAKDFFHLILTNTQEGFFADPIYGGNKDMAGWKLIGFAGARYDYRDYIDQHNKPFPLPPVSLQGRAEWNR</sequence>
<keyword evidence="2" id="KW-1185">Reference proteome</keyword>
<evidence type="ECO:0000313" key="2">
    <source>
        <dbReference type="Proteomes" id="UP001418637"/>
    </source>
</evidence>
<dbReference type="Proteomes" id="UP001418637">
    <property type="component" value="Unassembled WGS sequence"/>
</dbReference>
<reference evidence="1 2" key="1">
    <citation type="submission" date="2024-04" db="EMBL/GenBank/DDBJ databases">
        <title>A novel species isolated from cricket.</title>
        <authorList>
            <person name="Wang H.-C."/>
        </authorList>
    </citation>
    <scope>NUCLEOTIDE SEQUENCE [LARGE SCALE GENOMIC DNA]</scope>
    <source>
        <strain evidence="1 2">WL0021</strain>
    </source>
</reference>
<dbReference type="Pfam" id="PF13618">
    <property type="entry name" value="Gluconate_2-dh3"/>
    <property type="match status" value="1"/>
</dbReference>
<dbReference type="GO" id="GO:0016491">
    <property type="term" value="F:oxidoreductase activity"/>
    <property type="evidence" value="ECO:0007669"/>
    <property type="project" value="UniProtKB-KW"/>
</dbReference>
<accession>A0ABV0BK26</accession>